<dbReference type="AlphaFoldDB" id="A0AAW2H8Q9"/>
<evidence type="ECO:0000313" key="9">
    <source>
        <dbReference type="EMBL" id="KAL0266214.1"/>
    </source>
</evidence>
<evidence type="ECO:0000256" key="2">
    <source>
        <dbReference type="ARBA" id="ARBA00004651"/>
    </source>
</evidence>
<proteinExistence type="inferred from homology"/>
<comment type="similarity">
    <text evidence="3">Belongs to the sulfatase family.</text>
</comment>
<evidence type="ECO:0000259" key="8">
    <source>
        <dbReference type="Pfam" id="PF00884"/>
    </source>
</evidence>
<dbReference type="InterPro" id="IPR017850">
    <property type="entry name" value="Alkaline_phosphatase_core_sf"/>
</dbReference>
<evidence type="ECO:0000256" key="6">
    <source>
        <dbReference type="ARBA" id="ARBA00022989"/>
    </source>
</evidence>
<dbReference type="InterPro" id="IPR050448">
    <property type="entry name" value="OpgB/LTA_synthase_biosynth"/>
</dbReference>
<keyword evidence="7" id="KW-0472">Membrane</keyword>
<evidence type="ECO:0000256" key="7">
    <source>
        <dbReference type="ARBA" id="ARBA00023136"/>
    </source>
</evidence>
<accession>A0AAW2H8Q9</accession>
<dbReference type="EMBL" id="JARGDH010000006">
    <property type="protein sequence ID" value="KAL0266214.1"/>
    <property type="molecule type" value="Genomic_DNA"/>
</dbReference>
<dbReference type="InterPro" id="IPR000917">
    <property type="entry name" value="Sulfatase_N"/>
</dbReference>
<comment type="subcellular location">
    <subcellularLocation>
        <location evidence="2">Cell membrane</location>
        <topology evidence="2">Multi-pass membrane protein</topology>
    </subcellularLocation>
</comment>
<evidence type="ECO:0000256" key="5">
    <source>
        <dbReference type="ARBA" id="ARBA00022692"/>
    </source>
</evidence>
<dbReference type="Pfam" id="PF00884">
    <property type="entry name" value="Sulfatase"/>
    <property type="match status" value="1"/>
</dbReference>
<name>A0AAW2H8Q9_9NEOP</name>
<dbReference type="SUPFAM" id="SSF53649">
    <property type="entry name" value="Alkaline phosphatase-like"/>
    <property type="match status" value="1"/>
</dbReference>
<dbReference type="PANTHER" id="PTHR47371:SF3">
    <property type="entry name" value="PHOSPHOGLYCEROL TRANSFERASE I"/>
    <property type="match status" value="1"/>
</dbReference>
<evidence type="ECO:0000256" key="4">
    <source>
        <dbReference type="ARBA" id="ARBA00022475"/>
    </source>
</evidence>
<reference evidence="9" key="1">
    <citation type="journal article" date="2024" name="Gigascience">
        <title>Chromosome-level genome of the poultry shaft louse Menopon gallinae provides insight into the host-switching and adaptive evolution of parasitic lice.</title>
        <authorList>
            <person name="Xu Y."/>
            <person name="Ma L."/>
            <person name="Liu S."/>
            <person name="Liang Y."/>
            <person name="Liu Q."/>
            <person name="He Z."/>
            <person name="Tian L."/>
            <person name="Duan Y."/>
            <person name="Cai W."/>
            <person name="Li H."/>
            <person name="Song F."/>
        </authorList>
    </citation>
    <scope>NUCLEOTIDE SEQUENCE</scope>
    <source>
        <strain evidence="9">Cailab_2023a</strain>
    </source>
</reference>
<comment type="cofactor">
    <cofactor evidence="1">
        <name>Ca(2+)</name>
        <dbReference type="ChEBI" id="CHEBI:29108"/>
    </cofactor>
</comment>
<keyword evidence="6" id="KW-1133">Transmembrane helix</keyword>
<dbReference type="PANTHER" id="PTHR47371">
    <property type="entry name" value="LIPOTEICHOIC ACID SYNTHASE"/>
    <property type="match status" value="1"/>
</dbReference>
<dbReference type="Gene3D" id="3.40.720.10">
    <property type="entry name" value="Alkaline Phosphatase, subunit A"/>
    <property type="match status" value="1"/>
</dbReference>
<dbReference type="Pfam" id="PF07507">
    <property type="entry name" value="WavE"/>
    <property type="match status" value="1"/>
</dbReference>
<sequence length="699" mass="79684">MKELSILIIAYSPKKVCLSLASLRALGFSYPIIVASFDKLDLPDKPKIQLVRPTFIPPACPNALLSACLDFNKELILRSEGLKAIQTRYTLILEEGTCLKSWDFLQFLQEKSTHPSSAWLSEKVLIPCARYRLQSKSPFLVPFYFDYWVQAGLTSDLLKLWDLPLLNLRDLAIFQEAQTYPYALPPACAYLLQALKLAGLAQDFQSYAHYSQTTNSLMKTSEALLLSSFRLLPPSLWQIKSPCKQGHLHKRTKLFNKNGFYSLEELSRLAQEAGLLRQAKVAIYRPFQASSRLAFAPYFDPLLCFIQESSRYVYSLIAPKDFAIGVEKLSPQISGFAQEHSIFLGEQESSFPAGKKPFKRLILLTIEGREVQKARKAHYYGCTAFTTRALKALFLSHLNTLSSNSYLKDLQQYPSLGKRLKEEGFYNIFVRTASCDFDQFGSLFSAMGMHKVLEMKSLEFIKEADYQAIGLSQPNPWAYPSRLLFKEAIGHLKKAKENDQAIFMLILNTDTHNPPVGMAMVDPSHYGNLAYPSAWQEQGVRLPKDLKNTLEASYRFAYDLDLFFEDLQKEGLWDEETLFIISADHSQNSPDQDYIPNNKEQKLFDELPLFILSARALPPIDQEAYATHLDLAPTILDLLGLAKPAGYWGRSLYGAKSSQGKAWFSYLPHVLSSRQACQESTWLLEDTHWQKLWRNFYIR</sequence>
<evidence type="ECO:0000256" key="1">
    <source>
        <dbReference type="ARBA" id="ARBA00001913"/>
    </source>
</evidence>
<keyword evidence="4" id="KW-1003">Cell membrane</keyword>
<dbReference type="InterPro" id="IPR011122">
    <property type="entry name" value="WavE"/>
</dbReference>
<evidence type="ECO:0000256" key="3">
    <source>
        <dbReference type="ARBA" id="ARBA00008779"/>
    </source>
</evidence>
<gene>
    <name evidence="9" type="ORF">PYX00_011932</name>
</gene>
<comment type="caution">
    <text evidence="9">The sequence shown here is derived from an EMBL/GenBank/DDBJ whole genome shotgun (WGS) entry which is preliminary data.</text>
</comment>
<keyword evidence="5" id="KW-0812">Transmembrane</keyword>
<dbReference type="GO" id="GO:0005886">
    <property type="term" value="C:plasma membrane"/>
    <property type="evidence" value="ECO:0007669"/>
    <property type="project" value="UniProtKB-SubCell"/>
</dbReference>
<protein>
    <recommendedName>
        <fullName evidence="8">Sulfatase N-terminal domain-containing protein</fullName>
    </recommendedName>
</protein>
<feature type="domain" description="Sulfatase N-terminal" evidence="8">
    <location>
        <begin position="377"/>
        <end position="640"/>
    </location>
</feature>
<organism evidence="9">
    <name type="scientific">Menopon gallinae</name>
    <name type="common">poultry shaft louse</name>
    <dbReference type="NCBI Taxonomy" id="328185"/>
    <lineage>
        <taxon>Eukaryota</taxon>
        <taxon>Metazoa</taxon>
        <taxon>Ecdysozoa</taxon>
        <taxon>Arthropoda</taxon>
        <taxon>Hexapoda</taxon>
        <taxon>Insecta</taxon>
        <taxon>Pterygota</taxon>
        <taxon>Neoptera</taxon>
        <taxon>Paraneoptera</taxon>
        <taxon>Psocodea</taxon>
        <taxon>Troctomorpha</taxon>
        <taxon>Phthiraptera</taxon>
        <taxon>Amblycera</taxon>
        <taxon>Menoponidae</taxon>
        <taxon>Menopon</taxon>
    </lineage>
</organism>